<dbReference type="InterPro" id="IPR050407">
    <property type="entry name" value="Geranylgeranyl_reductase"/>
</dbReference>
<gene>
    <name evidence="2" type="ORF">EKO23_20455</name>
</gene>
<dbReference type="OrthoDB" id="103324at2"/>
<organism evidence="2 3">
    <name type="scientific">Nocardioides guangzhouensis</name>
    <dbReference type="NCBI Taxonomy" id="2497878"/>
    <lineage>
        <taxon>Bacteria</taxon>
        <taxon>Bacillati</taxon>
        <taxon>Actinomycetota</taxon>
        <taxon>Actinomycetes</taxon>
        <taxon>Propionibacteriales</taxon>
        <taxon>Nocardioidaceae</taxon>
        <taxon>Nocardioides</taxon>
    </lineage>
</organism>
<dbReference type="PRINTS" id="PR00420">
    <property type="entry name" value="RNGMNOXGNASE"/>
</dbReference>
<dbReference type="InterPro" id="IPR036188">
    <property type="entry name" value="FAD/NAD-bd_sf"/>
</dbReference>
<evidence type="ECO:0000313" key="3">
    <source>
        <dbReference type="Proteomes" id="UP000295198"/>
    </source>
</evidence>
<comment type="caution">
    <text evidence="2">The sequence shown here is derived from an EMBL/GenBank/DDBJ whole genome shotgun (WGS) entry which is preliminary data.</text>
</comment>
<proteinExistence type="predicted"/>
<dbReference type="InterPro" id="IPR002938">
    <property type="entry name" value="FAD-bd"/>
</dbReference>
<name>A0A4Q4Z5F5_9ACTN</name>
<sequence length="397" mass="43224">MNHDVIVIGARVAGSPTAMLLARKGYRVLAIDRATFPSDTLSTHVIHAPGIAALRRWGLLDRLTETRCVPITTYSFDFGTFTIRGTTRPVDGVDVAYAPRRTILDKMLVDAAREAGAEVREGVNVDEVVVGSDGRVQGVRCDGTAESARVVIAADGRNSGLVKAVRPAEYHLKPRLQYGYYTYFSGLPTDGLENFIRPGRGIGCAPTHDGLTMLVMGWPYTEARAFKADVAGNFYATLELVPELADRVSRARQEAPFRGGAVPGWLRRPYGHGWALVGDAGYNKDPITAQGITDAFLDAEGCAEAVDRWLGGQLDYEEAMSRWHRDRDARVVPMYEFTSQMATLNPPPPELEQLLRATTSHREFMDAFVSVVSGALSPAEFFSDTNVGRVLAASSAA</sequence>
<keyword evidence="3" id="KW-1185">Reference proteome</keyword>
<dbReference type="Pfam" id="PF01494">
    <property type="entry name" value="FAD_binding_3"/>
    <property type="match status" value="1"/>
</dbReference>
<dbReference type="PANTHER" id="PTHR42685">
    <property type="entry name" value="GERANYLGERANYL DIPHOSPHATE REDUCTASE"/>
    <property type="match status" value="1"/>
</dbReference>
<dbReference type="AlphaFoldDB" id="A0A4Q4Z5F5"/>
<evidence type="ECO:0000313" key="2">
    <source>
        <dbReference type="EMBL" id="RYP82987.1"/>
    </source>
</evidence>
<dbReference type="GO" id="GO:0071949">
    <property type="term" value="F:FAD binding"/>
    <property type="evidence" value="ECO:0007669"/>
    <property type="project" value="InterPro"/>
</dbReference>
<protein>
    <submittedName>
        <fullName evidence="2">NAD(P)/FAD-dependent oxidoreductase</fullName>
    </submittedName>
</protein>
<dbReference type="RefSeq" id="WP_134720172.1">
    <property type="nucleotide sequence ID" value="NZ_SDKM01000039.1"/>
</dbReference>
<dbReference type="EMBL" id="SDKM01000039">
    <property type="protein sequence ID" value="RYP82987.1"/>
    <property type="molecule type" value="Genomic_DNA"/>
</dbReference>
<accession>A0A4Q4Z5F5</accession>
<feature type="domain" description="FAD-binding" evidence="1">
    <location>
        <begin position="4"/>
        <end position="165"/>
    </location>
</feature>
<reference evidence="2 3" key="1">
    <citation type="submission" date="2019-01" db="EMBL/GenBank/DDBJ databases">
        <title>Nocardioides guangzhouensis sp. nov., an actinobacterium isolated from soil.</title>
        <authorList>
            <person name="Fu Y."/>
            <person name="Cai Y."/>
            <person name="Lin Z."/>
            <person name="Chen P."/>
        </authorList>
    </citation>
    <scope>NUCLEOTIDE SEQUENCE [LARGE SCALE GENOMIC DNA]</scope>
    <source>
        <strain evidence="2 3">130</strain>
    </source>
</reference>
<evidence type="ECO:0000259" key="1">
    <source>
        <dbReference type="Pfam" id="PF01494"/>
    </source>
</evidence>
<dbReference type="Gene3D" id="3.50.50.60">
    <property type="entry name" value="FAD/NAD(P)-binding domain"/>
    <property type="match status" value="1"/>
</dbReference>
<dbReference type="PANTHER" id="PTHR42685:SF22">
    <property type="entry name" value="CONDITIONED MEDIUM FACTOR RECEPTOR 1"/>
    <property type="match status" value="1"/>
</dbReference>
<dbReference type="SUPFAM" id="SSF51905">
    <property type="entry name" value="FAD/NAD(P)-binding domain"/>
    <property type="match status" value="1"/>
</dbReference>
<dbReference type="Proteomes" id="UP000295198">
    <property type="component" value="Unassembled WGS sequence"/>
</dbReference>